<feature type="compositionally biased region" description="Basic and acidic residues" evidence="1">
    <location>
        <begin position="48"/>
        <end position="61"/>
    </location>
</feature>
<feature type="compositionally biased region" description="Polar residues" evidence="1">
    <location>
        <begin position="130"/>
        <end position="139"/>
    </location>
</feature>
<dbReference type="AlphaFoldDB" id="E1F4F1"/>
<evidence type="ECO:0000313" key="2">
    <source>
        <dbReference type="EMBL" id="EFO62678.1"/>
    </source>
</evidence>
<dbReference type="Proteomes" id="UP000008974">
    <property type="component" value="Unassembled WGS sequence"/>
</dbReference>
<evidence type="ECO:0000313" key="3">
    <source>
        <dbReference type="Proteomes" id="UP000008974"/>
    </source>
</evidence>
<name>E1F4F1_GIAIA</name>
<accession>E1F4F1</accession>
<dbReference type="VEuPathDB" id="GiardiaDB:GLP15_3604"/>
<gene>
    <name evidence="2" type="ORF">GLP15_3604</name>
</gene>
<sequence>MLAQTEADELLAAPKSNGSRESTTSSCAVSDALTWDGARSRPPSGTPRGERHTAHDPCPDAFRRRLSESRGLGQLLPSGDSLARVRAVWREDGRRPRLQLSQTRCTTSAPMLVCRLYDAWRPGELWPEQGASQSRTPSSAARGRQGVQPGGGLAQGYELLEGR</sequence>
<proteinExistence type="predicted"/>
<protein>
    <submittedName>
        <fullName evidence="2">Uncharacterized protein</fullName>
    </submittedName>
</protein>
<feature type="region of interest" description="Disordered" evidence="1">
    <location>
        <begin position="1"/>
        <end position="61"/>
    </location>
</feature>
<reference evidence="2 3" key="1">
    <citation type="journal article" date="2010" name="BMC Genomics">
        <title>Genome analysis and comparative genomics of a Giardia intestinalis assemblage E isolate.</title>
        <authorList>
            <person name="Jerlstrom-Hultqvist J."/>
            <person name="Franzen O."/>
            <person name="Ankarklev J."/>
            <person name="Xu F."/>
            <person name="Nohynkova E."/>
            <person name="Andersson J.O."/>
            <person name="Svard S.G."/>
            <person name="Andersson B."/>
        </authorList>
    </citation>
    <scope>NUCLEOTIDE SEQUENCE [LARGE SCALE GENOMIC DNA]</scope>
    <source>
        <strain evidence="2 3">P15</strain>
    </source>
</reference>
<evidence type="ECO:0000256" key="1">
    <source>
        <dbReference type="SAM" id="MobiDB-lite"/>
    </source>
</evidence>
<dbReference type="EMBL" id="ACVC01000167">
    <property type="protein sequence ID" value="EFO62678.1"/>
    <property type="molecule type" value="Genomic_DNA"/>
</dbReference>
<organism evidence="2 3">
    <name type="scientific">Giardia intestinalis (strain P15)</name>
    <name type="common">Giardia lamblia</name>
    <dbReference type="NCBI Taxonomy" id="658858"/>
    <lineage>
        <taxon>Eukaryota</taxon>
        <taxon>Metamonada</taxon>
        <taxon>Diplomonadida</taxon>
        <taxon>Hexamitidae</taxon>
        <taxon>Giardiinae</taxon>
        <taxon>Giardia</taxon>
    </lineage>
</organism>
<comment type="caution">
    <text evidence="2">The sequence shown here is derived from an EMBL/GenBank/DDBJ whole genome shotgun (WGS) entry which is preliminary data.</text>
</comment>
<feature type="compositionally biased region" description="Polar residues" evidence="1">
    <location>
        <begin position="16"/>
        <end position="28"/>
    </location>
</feature>
<feature type="region of interest" description="Disordered" evidence="1">
    <location>
        <begin position="126"/>
        <end position="163"/>
    </location>
</feature>